<name>E5FGC3_DROSE</name>
<evidence type="ECO:0000313" key="2">
    <source>
        <dbReference type="EMBL" id="ADQ55746.1"/>
    </source>
</evidence>
<dbReference type="AlphaFoldDB" id="E5FGC3"/>
<feature type="non-terminal residue" evidence="2">
    <location>
        <position position="192"/>
    </location>
</feature>
<protein>
    <submittedName>
        <fullName evidence="2">Nonstructural-like protein</fullName>
    </submittedName>
</protein>
<evidence type="ECO:0000256" key="1">
    <source>
        <dbReference type="SAM" id="MobiDB-lite"/>
    </source>
</evidence>
<sequence length="192" mass="21823">MLNSKIQIIVPTYCIYCNQRQNKVVDAEQNSFCLRTSTYKVKKKKNNKRNVSQGESETEGAIPIPYGSSDGSYGEYGLGQNQHGLGTISDNQGVGGQSEGTLDRQRVDLGEYLRKAIEQSTRNSIYFSGVRRLDEYESYRDAFESFKEGGKNSVFKFLIKHGDHLHFVHDCPFSNRSCRCFKFLNVRRGHGN</sequence>
<reference evidence="2" key="1">
    <citation type="journal article" date="2011" name="J. Virol.">
        <title>Widespread endogenization of densoviruses and parvoviruses in animal and human genomes.</title>
        <authorList>
            <person name="Liu H."/>
            <person name="Fu Y."/>
            <person name="Xie J."/>
            <person name="Cheng J."/>
            <person name="Ghabrial S.A."/>
            <person name="Li G."/>
            <person name="Peng Y."/>
            <person name="Yi X."/>
            <person name="Jiang D."/>
        </authorList>
    </citation>
    <scope>NUCLEOTIDE SEQUENCE</scope>
</reference>
<organism evidence="2">
    <name type="scientific">Drosophila sechellia</name>
    <name type="common">Fruit fly</name>
    <dbReference type="NCBI Taxonomy" id="7238"/>
    <lineage>
        <taxon>Eukaryota</taxon>
        <taxon>Metazoa</taxon>
        <taxon>Ecdysozoa</taxon>
        <taxon>Arthropoda</taxon>
        <taxon>Hexapoda</taxon>
        <taxon>Insecta</taxon>
        <taxon>Pterygota</taxon>
        <taxon>Neoptera</taxon>
        <taxon>Endopterygota</taxon>
        <taxon>Diptera</taxon>
        <taxon>Brachycera</taxon>
        <taxon>Muscomorpha</taxon>
        <taxon>Ephydroidea</taxon>
        <taxon>Drosophilidae</taxon>
        <taxon>Drosophila</taxon>
        <taxon>Sophophora</taxon>
    </lineage>
</organism>
<accession>E5FGC3</accession>
<dbReference type="EMBL" id="HM469390">
    <property type="protein sequence ID" value="ADQ55746.1"/>
    <property type="molecule type" value="Genomic_DNA"/>
</dbReference>
<feature type="region of interest" description="Disordered" evidence="1">
    <location>
        <begin position="44"/>
        <end position="65"/>
    </location>
</feature>
<proteinExistence type="predicted"/>